<dbReference type="InterPro" id="IPR010652">
    <property type="entry name" value="DUF1232"/>
</dbReference>
<dbReference type="OrthoDB" id="9804184at2"/>
<accession>A0A1H9GJB8</accession>
<keyword evidence="8" id="KW-1185">Reference proteome</keyword>
<organism evidence="7 8">
    <name type="scientific">Solimonas aquatica</name>
    <dbReference type="NCBI Taxonomy" id="489703"/>
    <lineage>
        <taxon>Bacteria</taxon>
        <taxon>Pseudomonadati</taxon>
        <taxon>Pseudomonadota</taxon>
        <taxon>Gammaproteobacteria</taxon>
        <taxon>Nevskiales</taxon>
        <taxon>Nevskiaceae</taxon>
        <taxon>Solimonas</taxon>
    </lineage>
</organism>
<evidence type="ECO:0000313" key="7">
    <source>
        <dbReference type="EMBL" id="SEQ50196.1"/>
    </source>
</evidence>
<name>A0A1H9GJB8_9GAMM</name>
<dbReference type="Pfam" id="PF06803">
    <property type="entry name" value="DUF1232"/>
    <property type="match status" value="1"/>
</dbReference>
<evidence type="ECO:0000256" key="1">
    <source>
        <dbReference type="ARBA" id="ARBA00004127"/>
    </source>
</evidence>
<proteinExistence type="predicted"/>
<gene>
    <name evidence="7" type="ORF">SAMN04488038_10795</name>
</gene>
<dbReference type="RefSeq" id="WP_093285386.1">
    <property type="nucleotide sequence ID" value="NZ_FOFS01000007.1"/>
</dbReference>
<comment type="subcellular location">
    <subcellularLocation>
        <location evidence="1">Endomembrane system</location>
        <topology evidence="1">Multi-pass membrane protein</topology>
    </subcellularLocation>
</comment>
<sequence length="130" mass="14250">MTEVTEDDAREHLKRSAGKVKPEDMEKILGKQAKIEKIVSGSGPLGKLLNDVKLMFSLIRDYANGSYREVPWASIAAIVGALAYVLSPVDLIPDFIPVVGYMDDAMVVGLCLRLVGEDLAKYAAWKRARA</sequence>
<dbReference type="Proteomes" id="UP000199233">
    <property type="component" value="Unassembled WGS sequence"/>
</dbReference>
<feature type="region of interest" description="Disordered" evidence="5">
    <location>
        <begin position="1"/>
        <end position="21"/>
    </location>
</feature>
<evidence type="ECO:0000256" key="3">
    <source>
        <dbReference type="ARBA" id="ARBA00022989"/>
    </source>
</evidence>
<reference evidence="7 8" key="1">
    <citation type="submission" date="2016-10" db="EMBL/GenBank/DDBJ databases">
        <authorList>
            <person name="de Groot N.N."/>
        </authorList>
    </citation>
    <scope>NUCLEOTIDE SEQUENCE [LARGE SCALE GENOMIC DNA]</scope>
    <source>
        <strain evidence="7 8">DSM 25927</strain>
    </source>
</reference>
<dbReference type="STRING" id="489703.SAMN04488038_10795"/>
<evidence type="ECO:0000256" key="2">
    <source>
        <dbReference type="ARBA" id="ARBA00022692"/>
    </source>
</evidence>
<dbReference type="GO" id="GO:0012505">
    <property type="term" value="C:endomembrane system"/>
    <property type="evidence" value="ECO:0007669"/>
    <property type="project" value="UniProtKB-SubCell"/>
</dbReference>
<dbReference type="AlphaFoldDB" id="A0A1H9GJB8"/>
<evidence type="ECO:0000256" key="5">
    <source>
        <dbReference type="SAM" id="MobiDB-lite"/>
    </source>
</evidence>
<keyword evidence="2" id="KW-0812">Transmembrane</keyword>
<feature type="domain" description="DUF1232" evidence="6">
    <location>
        <begin position="75"/>
        <end position="109"/>
    </location>
</feature>
<evidence type="ECO:0000313" key="8">
    <source>
        <dbReference type="Proteomes" id="UP000199233"/>
    </source>
</evidence>
<protein>
    <recommendedName>
        <fullName evidence="6">DUF1232 domain-containing protein</fullName>
    </recommendedName>
</protein>
<dbReference type="EMBL" id="FOFS01000007">
    <property type="protein sequence ID" value="SEQ50196.1"/>
    <property type="molecule type" value="Genomic_DNA"/>
</dbReference>
<evidence type="ECO:0000256" key="4">
    <source>
        <dbReference type="ARBA" id="ARBA00023136"/>
    </source>
</evidence>
<keyword evidence="3" id="KW-1133">Transmembrane helix</keyword>
<evidence type="ECO:0000259" key="6">
    <source>
        <dbReference type="Pfam" id="PF06803"/>
    </source>
</evidence>
<keyword evidence="4" id="KW-0472">Membrane</keyword>